<proteinExistence type="predicted"/>
<name>A0A2J7RQ09_9NEOP</name>
<gene>
    <name evidence="1" type="ORF">B7P43_G12328</name>
</gene>
<evidence type="ECO:0000313" key="2">
    <source>
        <dbReference type="Proteomes" id="UP000235965"/>
    </source>
</evidence>
<accession>A0A2J7RQ09</accession>
<dbReference type="AlphaFoldDB" id="A0A2J7RQ09"/>
<reference evidence="1 2" key="1">
    <citation type="submission" date="2017-12" db="EMBL/GenBank/DDBJ databases">
        <title>Hemimetabolous genomes reveal molecular basis of termite eusociality.</title>
        <authorList>
            <person name="Harrison M.C."/>
            <person name="Jongepier E."/>
            <person name="Robertson H.M."/>
            <person name="Arning N."/>
            <person name="Bitard-Feildel T."/>
            <person name="Chao H."/>
            <person name="Childers C.P."/>
            <person name="Dinh H."/>
            <person name="Doddapaneni H."/>
            <person name="Dugan S."/>
            <person name="Gowin J."/>
            <person name="Greiner C."/>
            <person name="Han Y."/>
            <person name="Hu H."/>
            <person name="Hughes D.S.T."/>
            <person name="Huylmans A.-K."/>
            <person name="Kemena C."/>
            <person name="Kremer L.P.M."/>
            <person name="Lee S.L."/>
            <person name="Lopez-Ezquerra A."/>
            <person name="Mallet L."/>
            <person name="Monroy-Kuhn J.M."/>
            <person name="Moser A."/>
            <person name="Murali S.C."/>
            <person name="Muzny D.M."/>
            <person name="Otani S."/>
            <person name="Piulachs M.-D."/>
            <person name="Poelchau M."/>
            <person name="Qu J."/>
            <person name="Schaub F."/>
            <person name="Wada-Katsumata A."/>
            <person name="Worley K.C."/>
            <person name="Xie Q."/>
            <person name="Ylla G."/>
            <person name="Poulsen M."/>
            <person name="Gibbs R.A."/>
            <person name="Schal C."/>
            <person name="Richards S."/>
            <person name="Belles X."/>
            <person name="Korb J."/>
            <person name="Bornberg-Bauer E."/>
        </authorList>
    </citation>
    <scope>NUCLEOTIDE SEQUENCE [LARGE SCALE GENOMIC DNA]</scope>
    <source>
        <tissue evidence="1">Whole body</tissue>
    </source>
</reference>
<keyword evidence="2" id="KW-1185">Reference proteome</keyword>
<organism evidence="1 2">
    <name type="scientific">Cryptotermes secundus</name>
    <dbReference type="NCBI Taxonomy" id="105785"/>
    <lineage>
        <taxon>Eukaryota</taxon>
        <taxon>Metazoa</taxon>
        <taxon>Ecdysozoa</taxon>
        <taxon>Arthropoda</taxon>
        <taxon>Hexapoda</taxon>
        <taxon>Insecta</taxon>
        <taxon>Pterygota</taxon>
        <taxon>Neoptera</taxon>
        <taxon>Polyneoptera</taxon>
        <taxon>Dictyoptera</taxon>
        <taxon>Blattodea</taxon>
        <taxon>Blattoidea</taxon>
        <taxon>Termitoidae</taxon>
        <taxon>Kalotermitidae</taxon>
        <taxon>Cryptotermitinae</taxon>
        <taxon>Cryptotermes</taxon>
    </lineage>
</organism>
<sequence>ERSVFREVIASVTLSTELYIYVCPIPNGFRDRAISQYSTLAISPHSTLYRRATHHVLTRVAKCTDVDGGILKNIVTCFVTEDAVRIVNWIIQQPTSNGYN</sequence>
<dbReference type="Proteomes" id="UP000235965">
    <property type="component" value="Unassembled WGS sequence"/>
</dbReference>
<dbReference type="EMBL" id="NEVH01001352">
    <property type="protein sequence ID" value="PNF42916.1"/>
    <property type="molecule type" value="Genomic_DNA"/>
</dbReference>
<dbReference type="InParanoid" id="A0A2J7RQ09"/>
<evidence type="ECO:0000313" key="1">
    <source>
        <dbReference type="EMBL" id="PNF42916.1"/>
    </source>
</evidence>
<protein>
    <submittedName>
        <fullName evidence="1">Uncharacterized protein</fullName>
    </submittedName>
</protein>
<feature type="non-terminal residue" evidence="1">
    <location>
        <position position="1"/>
    </location>
</feature>
<comment type="caution">
    <text evidence="1">The sequence shown here is derived from an EMBL/GenBank/DDBJ whole genome shotgun (WGS) entry which is preliminary data.</text>
</comment>